<organism evidence="1 2">
    <name type="scientific">Cenococcum geophilum 1.58</name>
    <dbReference type="NCBI Taxonomy" id="794803"/>
    <lineage>
        <taxon>Eukaryota</taxon>
        <taxon>Fungi</taxon>
        <taxon>Dikarya</taxon>
        <taxon>Ascomycota</taxon>
        <taxon>Pezizomycotina</taxon>
        <taxon>Dothideomycetes</taxon>
        <taxon>Pleosporomycetidae</taxon>
        <taxon>Gloniales</taxon>
        <taxon>Gloniaceae</taxon>
        <taxon>Cenococcum</taxon>
    </lineage>
</organism>
<evidence type="ECO:0000313" key="1">
    <source>
        <dbReference type="EMBL" id="OCK87095.1"/>
    </source>
</evidence>
<accession>A0ACC8EL86</accession>
<gene>
    <name evidence="1" type="ORF">K441DRAFT_671307</name>
</gene>
<dbReference type="Proteomes" id="UP000250078">
    <property type="component" value="Unassembled WGS sequence"/>
</dbReference>
<dbReference type="EMBL" id="KV748270">
    <property type="protein sequence ID" value="OCK87095.1"/>
    <property type="molecule type" value="Genomic_DNA"/>
</dbReference>
<proteinExistence type="predicted"/>
<keyword evidence="2" id="KW-1185">Reference proteome</keyword>
<evidence type="ECO:0000313" key="2">
    <source>
        <dbReference type="Proteomes" id="UP000250078"/>
    </source>
</evidence>
<name>A0ACC8EL86_9PEZI</name>
<sequence length="410" mass="45600">MRILISYILVAAAHGWTYDWPSGWQSKWPHSGAQQVLGSDSGCKISHLTAFEMSKTKDPIFFSSGGLDHFVSPKIVPLNSTAGEQWEFDGVSDDAKLAFVFGFYRDPNYAILGSGNLRVSVEMAWANGTRFAQVDYPTENTIEECGWGTRGIWRSDDFSYSFEISADMQTARVGMQTPQVSGVVALNSVSRPRYPDGKNYPSENSTSEALPYFHFVEPIPVANADVDMTILGEKFAWHGLSGMERLWGAFSWFTCLQGMNVVRMLAGPYALSLLSFTSNIKKGREYPSIALFSEGVPLFSSQRTEESDTEDYFAFTKTYDGKVTGTLRDKVTGYELELISPSRKMHWTFIVDHENLAFEYILGGGHGGSGFSAFVQGGRVGLEQFRGIALTEALTFPKKSPLFRPQYSED</sequence>
<protein>
    <submittedName>
        <fullName evidence="1">Uncharacterized protein</fullName>
    </submittedName>
</protein>
<reference evidence="1 2" key="1">
    <citation type="journal article" date="2016" name="Nat. Commun.">
        <title>Ectomycorrhizal ecology is imprinted in the genome of the dominant symbiotic fungus Cenococcum geophilum.</title>
        <authorList>
            <consortium name="DOE Joint Genome Institute"/>
            <person name="Peter M."/>
            <person name="Kohler A."/>
            <person name="Ohm R.A."/>
            <person name="Kuo A."/>
            <person name="Krutzmann J."/>
            <person name="Morin E."/>
            <person name="Arend M."/>
            <person name="Barry K.W."/>
            <person name="Binder M."/>
            <person name="Choi C."/>
            <person name="Clum A."/>
            <person name="Copeland A."/>
            <person name="Grisel N."/>
            <person name="Haridas S."/>
            <person name="Kipfer T."/>
            <person name="LaButti K."/>
            <person name="Lindquist E."/>
            <person name="Lipzen A."/>
            <person name="Maire R."/>
            <person name="Meier B."/>
            <person name="Mihaltcheva S."/>
            <person name="Molinier V."/>
            <person name="Murat C."/>
            <person name="Poggeler S."/>
            <person name="Quandt C.A."/>
            <person name="Sperisen C."/>
            <person name="Tritt A."/>
            <person name="Tisserant E."/>
            <person name="Crous P.W."/>
            <person name="Henrissat B."/>
            <person name="Nehls U."/>
            <person name="Egli S."/>
            <person name="Spatafora J.W."/>
            <person name="Grigoriev I.V."/>
            <person name="Martin F.M."/>
        </authorList>
    </citation>
    <scope>NUCLEOTIDE SEQUENCE [LARGE SCALE GENOMIC DNA]</scope>
    <source>
        <strain evidence="1 2">1.58</strain>
    </source>
</reference>